<protein>
    <submittedName>
        <fullName evidence="3">Uncharacterized protein</fullName>
    </submittedName>
</protein>
<keyword evidence="4" id="KW-1185">Reference proteome</keyword>
<feature type="region of interest" description="Disordered" evidence="1">
    <location>
        <begin position="81"/>
        <end position="144"/>
    </location>
</feature>
<feature type="compositionally biased region" description="Polar residues" evidence="1">
    <location>
        <begin position="133"/>
        <end position="144"/>
    </location>
</feature>
<sequence length="354" mass="35249">MLGLRVRLRTLRFRLVALGAAVGLGMTNMVALAPAAHAVSPGVHIQCTLDVRLTFNPAITNSLQVVSASASGWLGNKASTEPVGIPGGTTGSCTSPDGTAKDSGGTLIAGSSGSTYPNSGAGGSGSATGPNSCTSSNLPNGTGQITWNDNTQIKFNWQFGVTASGATFTGQVTSSTASWSAPGDSFVVQLTGWTQNGGSGAGKFPIVSCFLPGGVTQDDFAADFELETPPPNPAPTITVNPGTCSVSGANVTWTDTVTGLNFPASTAVQLIDTGFDTGTQNGTNTVIAAGLDPVTASVTTSSSGTFSTTIPIKVNLGLAQPPGTIEQNADSVLASTPPAVAAGHGGPNYCVAKP</sequence>
<dbReference type="Proteomes" id="UP000032458">
    <property type="component" value="Unassembled WGS sequence"/>
</dbReference>
<dbReference type="PATRIC" id="fig|1240678.4.peg.4711"/>
<feature type="chain" id="PRO_5039124469" evidence="2">
    <location>
        <begin position="39"/>
        <end position="354"/>
    </location>
</feature>
<comment type="caution">
    <text evidence="3">The sequence shown here is derived from an EMBL/GenBank/DDBJ whole genome shotgun (WGS) entry which is preliminary data.</text>
</comment>
<evidence type="ECO:0000256" key="2">
    <source>
        <dbReference type="SAM" id="SignalP"/>
    </source>
</evidence>
<gene>
    <name evidence="3" type="ORF">SNA_22100</name>
</gene>
<reference evidence="3 4" key="1">
    <citation type="submission" date="2014-09" db="EMBL/GenBank/DDBJ databases">
        <title>Draft genome sequence of Streptomyces natalensis ATCC 27448, producer of the antifungal pimaricin.</title>
        <authorList>
            <person name="Mendes M.V."/>
            <person name="Beites T."/>
            <person name="Pires S."/>
            <person name="Santos C.L."/>
            <person name="Moradas-Ferreira P."/>
        </authorList>
    </citation>
    <scope>NUCLEOTIDE SEQUENCE [LARGE SCALE GENOMIC DNA]</scope>
    <source>
        <strain evidence="3 4">ATCC 27448</strain>
    </source>
</reference>
<keyword evidence="2" id="KW-0732">Signal</keyword>
<feature type="signal peptide" evidence="2">
    <location>
        <begin position="1"/>
        <end position="38"/>
    </location>
</feature>
<organism evidence="3 4">
    <name type="scientific">Streptomyces natalensis ATCC 27448</name>
    <dbReference type="NCBI Taxonomy" id="1240678"/>
    <lineage>
        <taxon>Bacteria</taxon>
        <taxon>Bacillati</taxon>
        <taxon>Actinomycetota</taxon>
        <taxon>Actinomycetes</taxon>
        <taxon>Kitasatosporales</taxon>
        <taxon>Streptomycetaceae</taxon>
        <taxon>Streptomyces</taxon>
    </lineage>
</organism>
<evidence type="ECO:0000313" key="3">
    <source>
        <dbReference type="EMBL" id="KIZ15952.1"/>
    </source>
</evidence>
<evidence type="ECO:0000313" key="4">
    <source>
        <dbReference type="Proteomes" id="UP000032458"/>
    </source>
</evidence>
<proteinExistence type="predicted"/>
<name>A0A0D7CKH8_9ACTN</name>
<dbReference type="EMBL" id="JRKI01000029">
    <property type="protein sequence ID" value="KIZ15952.1"/>
    <property type="molecule type" value="Genomic_DNA"/>
</dbReference>
<accession>A0A0D7CKH8</accession>
<dbReference type="AlphaFoldDB" id="A0A0D7CKH8"/>
<evidence type="ECO:0000256" key="1">
    <source>
        <dbReference type="SAM" id="MobiDB-lite"/>
    </source>
</evidence>